<proteinExistence type="predicted"/>
<comment type="caution">
    <text evidence="1">The sequence shown here is derived from an EMBL/GenBank/DDBJ whole genome shotgun (WGS) entry which is preliminary data.</text>
</comment>
<protein>
    <submittedName>
        <fullName evidence="1">Uncharacterized protein</fullName>
    </submittedName>
</protein>
<name>A0ACC2NDB2_9HYME</name>
<accession>A0ACC2NDB2</accession>
<evidence type="ECO:0000313" key="1">
    <source>
        <dbReference type="EMBL" id="KAJ8668763.1"/>
    </source>
</evidence>
<organism evidence="1 2">
    <name type="scientific">Eretmocerus hayati</name>
    <dbReference type="NCBI Taxonomy" id="131215"/>
    <lineage>
        <taxon>Eukaryota</taxon>
        <taxon>Metazoa</taxon>
        <taxon>Ecdysozoa</taxon>
        <taxon>Arthropoda</taxon>
        <taxon>Hexapoda</taxon>
        <taxon>Insecta</taxon>
        <taxon>Pterygota</taxon>
        <taxon>Neoptera</taxon>
        <taxon>Endopterygota</taxon>
        <taxon>Hymenoptera</taxon>
        <taxon>Apocrita</taxon>
        <taxon>Proctotrupomorpha</taxon>
        <taxon>Chalcidoidea</taxon>
        <taxon>Aphelinidae</taxon>
        <taxon>Aphelininae</taxon>
        <taxon>Eretmocerus</taxon>
    </lineage>
</organism>
<dbReference type="EMBL" id="CM056743">
    <property type="protein sequence ID" value="KAJ8668763.1"/>
    <property type="molecule type" value="Genomic_DNA"/>
</dbReference>
<gene>
    <name evidence="1" type="ORF">QAD02_000022</name>
</gene>
<evidence type="ECO:0000313" key="2">
    <source>
        <dbReference type="Proteomes" id="UP001239111"/>
    </source>
</evidence>
<keyword evidence="2" id="KW-1185">Reference proteome</keyword>
<reference evidence="1" key="1">
    <citation type="submission" date="2023-04" db="EMBL/GenBank/DDBJ databases">
        <title>A chromosome-level genome assembly of the parasitoid wasp Eretmocerus hayati.</title>
        <authorList>
            <person name="Zhong Y."/>
            <person name="Liu S."/>
            <person name="Liu Y."/>
        </authorList>
    </citation>
    <scope>NUCLEOTIDE SEQUENCE</scope>
    <source>
        <strain evidence="1">ZJU_SS_LIU_2023</strain>
    </source>
</reference>
<dbReference type="Proteomes" id="UP001239111">
    <property type="component" value="Chromosome 3"/>
</dbReference>
<sequence length="353" mass="40541">MTKHSLFARRQITKLGPRGNEKYKLMWSNLADRLNLIGPETKIWQEWETFWSTYRKNCRTKTNTFKKVLRKTGHDNPDHRPTEGETAVNKIFGKPGLGAKLYPEIGVIFKKKENKTGRMNDQQKMLMIEFFSNHLDLMVDNESDDRWILLRGKLSSYGPDKDVSEWQATWKRLYTDANEAYKANQMNIARLTEFQKKIVQNFLNLRANNTVQVPAPIRAYCHDGANVQTSASRDTLTQQSKRLKLSPIKIPDSNAQSNSPKQKATRLITSLNNALDNAAIEIQNLHQSKSENLTQSIENTAGELDKLKNLVKEIKSLQETVNTVNGVLDDIERKYPDELAQSLQRNIQALQIN</sequence>